<name>A0A382I670_9ZZZZ</name>
<gene>
    <name evidence="1" type="ORF">METZ01_LOCUS247187</name>
</gene>
<evidence type="ECO:0000313" key="1">
    <source>
        <dbReference type="EMBL" id="SVB94333.1"/>
    </source>
</evidence>
<feature type="non-terminal residue" evidence="1">
    <location>
        <position position="1"/>
    </location>
</feature>
<dbReference type="EMBL" id="UINC01065062">
    <property type="protein sequence ID" value="SVB94333.1"/>
    <property type="molecule type" value="Genomic_DNA"/>
</dbReference>
<proteinExistence type="predicted"/>
<accession>A0A382I670</accession>
<organism evidence="1">
    <name type="scientific">marine metagenome</name>
    <dbReference type="NCBI Taxonomy" id="408172"/>
    <lineage>
        <taxon>unclassified sequences</taxon>
        <taxon>metagenomes</taxon>
        <taxon>ecological metagenomes</taxon>
    </lineage>
</organism>
<protein>
    <submittedName>
        <fullName evidence="1">Uncharacterized protein</fullName>
    </submittedName>
</protein>
<dbReference type="AlphaFoldDB" id="A0A382I670"/>
<sequence>EVLMRAKGSKEAVPVSAITSVEMFKTRVKG</sequence>
<reference evidence="1" key="1">
    <citation type="submission" date="2018-05" db="EMBL/GenBank/DDBJ databases">
        <authorList>
            <person name="Lanie J.A."/>
            <person name="Ng W.-L."/>
            <person name="Kazmierczak K.M."/>
            <person name="Andrzejewski T.M."/>
            <person name="Davidsen T.M."/>
            <person name="Wayne K.J."/>
            <person name="Tettelin H."/>
            <person name="Glass J.I."/>
            <person name="Rusch D."/>
            <person name="Podicherti R."/>
            <person name="Tsui H.-C.T."/>
            <person name="Winkler M.E."/>
        </authorList>
    </citation>
    <scope>NUCLEOTIDE SEQUENCE</scope>
</reference>